<keyword evidence="3" id="KW-1185">Reference proteome</keyword>
<protein>
    <submittedName>
        <fullName evidence="2">Uncharacterized protein</fullName>
    </submittedName>
</protein>
<sequence>MKNTALISVIEEFDLYVVSEMRRVAGSDVYRQSDIQPKPQLMPCFQNEIQSYSSSGCIDEHLADPFNGDNIMNSSMSGPTSHKETATEADDTYAGDGKG</sequence>
<accession>A0A9Q0THE9</accession>
<feature type="compositionally biased region" description="Polar residues" evidence="1">
    <location>
        <begin position="70"/>
        <end position="80"/>
    </location>
</feature>
<evidence type="ECO:0000313" key="2">
    <source>
        <dbReference type="EMBL" id="KAJ6711724.1"/>
    </source>
</evidence>
<proteinExistence type="predicted"/>
<organism evidence="2 3">
    <name type="scientific">Salix purpurea</name>
    <name type="common">Purple osier willow</name>
    <dbReference type="NCBI Taxonomy" id="77065"/>
    <lineage>
        <taxon>Eukaryota</taxon>
        <taxon>Viridiplantae</taxon>
        <taxon>Streptophyta</taxon>
        <taxon>Embryophyta</taxon>
        <taxon>Tracheophyta</taxon>
        <taxon>Spermatophyta</taxon>
        <taxon>Magnoliopsida</taxon>
        <taxon>eudicotyledons</taxon>
        <taxon>Gunneridae</taxon>
        <taxon>Pentapetalae</taxon>
        <taxon>rosids</taxon>
        <taxon>fabids</taxon>
        <taxon>Malpighiales</taxon>
        <taxon>Salicaceae</taxon>
        <taxon>Saliceae</taxon>
        <taxon>Salix</taxon>
    </lineage>
</organism>
<dbReference type="EMBL" id="JAPFFK010000015">
    <property type="protein sequence ID" value="KAJ6711724.1"/>
    <property type="molecule type" value="Genomic_DNA"/>
</dbReference>
<name>A0A9Q0THE9_SALPP</name>
<evidence type="ECO:0000256" key="1">
    <source>
        <dbReference type="SAM" id="MobiDB-lite"/>
    </source>
</evidence>
<gene>
    <name evidence="2" type="ORF">OIU79_008038</name>
</gene>
<reference evidence="2" key="2">
    <citation type="journal article" date="2023" name="Int. J. Mol. Sci.">
        <title>De Novo Assembly and Annotation of 11 Diverse Shrub Willow (Salix) Genomes Reveals Novel Gene Organization in Sex-Linked Regions.</title>
        <authorList>
            <person name="Hyden B."/>
            <person name="Feng K."/>
            <person name="Yates T.B."/>
            <person name="Jawdy S."/>
            <person name="Cereghino C."/>
            <person name="Smart L.B."/>
            <person name="Muchero W."/>
        </authorList>
    </citation>
    <scope>NUCLEOTIDE SEQUENCE</scope>
    <source>
        <tissue evidence="2">Shoot tip</tissue>
    </source>
</reference>
<dbReference type="Proteomes" id="UP001151532">
    <property type="component" value="Chromosome 1"/>
</dbReference>
<feature type="region of interest" description="Disordered" evidence="1">
    <location>
        <begin position="68"/>
        <end position="99"/>
    </location>
</feature>
<comment type="caution">
    <text evidence="2">The sequence shown here is derived from an EMBL/GenBank/DDBJ whole genome shotgun (WGS) entry which is preliminary data.</text>
</comment>
<evidence type="ECO:0000313" key="3">
    <source>
        <dbReference type="Proteomes" id="UP001151532"/>
    </source>
</evidence>
<dbReference type="AlphaFoldDB" id="A0A9Q0THE9"/>
<reference evidence="2" key="1">
    <citation type="submission" date="2022-11" db="EMBL/GenBank/DDBJ databases">
        <authorList>
            <person name="Hyden B.L."/>
            <person name="Feng K."/>
            <person name="Yates T."/>
            <person name="Jawdy S."/>
            <person name="Smart L.B."/>
            <person name="Muchero W."/>
        </authorList>
    </citation>
    <scope>NUCLEOTIDE SEQUENCE</scope>
    <source>
        <tissue evidence="2">Shoot tip</tissue>
    </source>
</reference>